<keyword evidence="7" id="KW-1185">Reference proteome</keyword>
<evidence type="ECO:0000259" key="5">
    <source>
        <dbReference type="PROSITE" id="PS50943"/>
    </source>
</evidence>
<dbReference type="Gene3D" id="3.40.50.2300">
    <property type="match status" value="1"/>
</dbReference>
<keyword evidence="1 2" id="KW-0597">Phosphoprotein</keyword>
<evidence type="ECO:0000256" key="2">
    <source>
        <dbReference type="PROSITE-ProRule" id="PRU00169"/>
    </source>
</evidence>
<name>A0A7V8VEV4_9BACT</name>
<feature type="domain" description="Response regulatory" evidence="4">
    <location>
        <begin position="40"/>
        <end position="155"/>
    </location>
</feature>
<dbReference type="EMBL" id="JACEFB010000007">
    <property type="protein sequence ID" value="MBA2226615.1"/>
    <property type="molecule type" value="Genomic_DNA"/>
</dbReference>
<reference evidence="6 7" key="1">
    <citation type="submission" date="2020-07" db="EMBL/GenBank/DDBJ databases">
        <title>Thermogemmata thermophila gen. nov., sp. nov., a novel moderate thermophilic planctomycete from a Kamchatka hot spring.</title>
        <authorList>
            <person name="Elcheninov A.G."/>
            <person name="Podosokorskaya O.A."/>
            <person name="Kovaleva O.L."/>
            <person name="Novikov A."/>
            <person name="Bonch-Osmolovskaya E.A."/>
            <person name="Toshchakov S.V."/>
            <person name="Kublanov I.V."/>
        </authorList>
    </citation>
    <scope>NUCLEOTIDE SEQUENCE [LARGE SCALE GENOMIC DNA]</scope>
    <source>
        <strain evidence="6 7">2918</strain>
    </source>
</reference>
<dbReference type="InterPro" id="IPR001387">
    <property type="entry name" value="Cro/C1-type_HTH"/>
</dbReference>
<evidence type="ECO:0000313" key="7">
    <source>
        <dbReference type="Proteomes" id="UP000542342"/>
    </source>
</evidence>
<dbReference type="RefSeq" id="WP_194538063.1">
    <property type="nucleotide sequence ID" value="NZ_JACEFB010000007.1"/>
</dbReference>
<evidence type="ECO:0000313" key="6">
    <source>
        <dbReference type="EMBL" id="MBA2226615.1"/>
    </source>
</evidence>
<dbReference type="CDD" id="cd00156">
    <property type="entry name" value="REC"/>
    <property type="match status" value="1"/>
</dbReference>
<dbReference type="GO" id="GO:0003677">
    <property type="term" value="F:DNA binding"/>
    <property type="evidence" value="ECO:0007669"/>
    <property type="project" value="InterPro"/>
</dbReference>
<dbReference type="PANTHER" id="PTHR44591">
    <property type="entry name" value="STRESS RESPONSE REGULATOR PROTEIN 1"/>
    <property type="match status" value="1"/>
</dbReference>
<dbReference type="InterPro" id="IPR001789">
    <property type="entry name" value="Sig_transdc_resp-reg_receiver"/>
</dbReference>
<gene>
    <name evidence="6" type="ORF">H0921_10630</name>
</gene>
<dbReference type="Gene3D" id="1.10.260.40">
    <property type="entry name" value="lambda repressor-like DNA-binding domains"/>
    <property type="match status" value="1"/>
</dbReference>
<accession>A0A7V8VEV4</accession>
<dbReference type="SMART" id="SM00448">
    <property type="entry name" value="REC"/>
    <property type="match status" value="1"/>
</dbReference>
<dbReference type="InterPro" id="IPR050595">
    <property type="entry name" value="Bact_response_regulator"/>
</dbReference>
<dbReference type="InterPro" id="IPR010982">
    <property type="entry name" value="Lambda_DNA-bd_dom_sf"/>
</dbReference>
<dbReference type="PROSITE" id="PS50943">
    <property type="entry name" value="HTH_CROC1"/>
    <property type="match status" value="1"/>
</dbReference>
<feature type="modified residue" description="4-aspartylphosphate" evidence="2">
    <location>
        <position position="90"/>
    </location>
</feature>
<dbReference type="SUPFAM" id="SSF52172">
    <property type="entry name" value="CheY-like"/>
    <property type="match status" value="1"/>
</dbReference>
<dbReference type="PANTHER" id="PTHR44591:SF3">
    <property type="entry name" value="RESPONSE REGULATORY DOMAIN-CONTAINING PROTEIN"/>
    <property type="match status" value="1"/>
</dbReference>
<organism evidence="6 7">
    <name type="scientific">Thermogemmata fonticola</name>
    <dbReference type="NCBI Taxonomy" id="2755323"/>
    <lineage>
        <taxon>Bacteria</taxon>
        <taxon>Pseudomonadati</taxon>
        <taxon>Planctomycetota</taxon>
        <taxon>Planctomycetia</taxon>
        <taxon>Gemmatales</taxon>
        <taxon>Gemmataceae</taxon>
        <taxon>Thermogemmata</taxon>
    </lineage>
</organism>
<evidence type="ECO:0000259" key="4">
    <source>
        <dbReference type="PROSITE" id="PS50110"/>
    </source>
</evidence>
<dbReference type="PROSITE" id="PS50110">
    <property type="entry name" value="RESPONSE_REGULATORY"/>
    <property type="match status" value="1"/>
</dbReference>
<sequence length="237" mass="26418">MPFDIDDRLTQTPKPVFKAPGTRTRPQPAMRDLQSAGDIRILIIDDDPGTCSVIQAALSSRNFIIDTVSDPALVEATLASPTQYHLIILDYVLPGLEAEQVFAWVRDHQPQANIIVVTGYPSVDSALSCLRARTYDYITKPFQVDQLRDTVFRCLESKGLLRMTEEALRESLGNAIRERRKSLGLTLANVSDRTNISLGYLSQIELGKNSASIETLYRICLALGMKMSELFQSIERG</sequence>
<dbReference type="SUPFAM" id="SSF47413">
    <property type="entry name" value="lambda repressor-like DNA-binding domains"/>
    <property type="match status" value="1"/>
</dbReference>
<dbReference type="SMART" id="SM00530">
    <property type="entry name" value="HTH_XRE"/>
    <property type="match status" value="1"/>
</dbReference>
<dbReference type="Pfam" id="PF00072">
    <property type="entry name" value="Response_reg"/>
    <property type="match status" value="1"/>
</dbReference>
<dbReference type="CDD" id="cd00093">
    <property type="entry name" value="HTH_XRE"/>
    <property type="match status" value="1"/>
</dbReference>
<feature type="domain" description="HTH cro/C1-type" evidence="5">
    <location>
        <begin position="176"/>
        <end position="230"/>
    </location>
</feature>
<dbReference type="GO" id="GO:0000160">
    <property type="term" value="P:phosphorelay signal transduction system"/>
    <property type="evidence" value="ECO:0007669"/>
    <property type="project" value="InterPro"/>
</dbReference>
<evidence type="ECO:0000256" key="1">
    <source>
        <dbReference type="ARBA" id="ARBA00022553"/>
    </source>
</evidence>
<dbReference type="InterPro" id="IPR011006">
    <property type="entry name" value="CheY-like_superfamily"/>
</dbReference>
<dbReference type="Proteomes" id="UP000542342">
    <property type="component" value="Unassembled WGS sequence"/>
</dbReference>
<comment type="caution">
    <text evidence="6">The sequence shown here is derived from an EMBL/GenBank/DDBJ whole genome shotgun (WGS) entry which is preliminary data.</text>
</comment>
<dbReference type="Pfam" id="PF01381">
    <property type="entry name" value="HTH_3"/>
    <property type="match status" value="1"/>
</dbReference>
<dbReference type="AlphaFoldDB" id="A0A7V8VEV4"/>
<feature type="region of interest" description="Disordered" evidence="3">
    <location>
        <begin position="1"/>
        <end position="29"/>
    </location>
</feature>
<proteinExistence type="predicted"/>
<evidence type="ECO:0000256" key="3">
    <source>
        <dbReference type="SAM" id="MobiDB-lite"/>
    </source>
</evidence>
<protein>
    <submittedName>
        <fullName evidence="6">Response regulator</fullName>
    </submittedName>
</protein>